<evidence type="ECO:0000256" key="1">
    <source>
        <dbReference type="SAM" id="Phobius"/>
    </source>
</evidence>
<evidence type="ECO:0000313" key="2">
    <source>
        <dbReference type="EMBL" id="SSX07686.1"/>
    </source>
</evidence>
<gene>
    <name evidence="2" type="primary">CSON015065</name>
</gene>
<keyword evidence="1" id="KW-1133">Transmembrane helix</keyword>
<dbReference type="EMBL" id="UFQT01000920">
    <property type="protein sequence ID" value="SSX28016.1"/>
    <property type="molecule type" value="Genomic_DNA"/>
</dbReference>
<reference evidence="3" key="2">
    <citation type="submission" date="2018-07" db="EMBL/GenBank/DDBJ databases">
        <authorList>
            <person name="Quirk P.G."/>
            <person name="Krulwich T.A."/>
        </authorList>
    </citation>
    <scope>NUCLEOTIDE SEQUENCE</scope>
</reference>
<feature type="transmembrane region" description="Helical" evidence="1">
    <location>
        <begin position="34"/>
        <end position="57"/>
    </location>
</feature>
<accession>A0A336KU47</accession>
<keyword evidence="1" id="KW-0812">Transmembrane</keyword>
<proteinExistence type="predicted"/>
<protein>
    <submittedName>
        <fullName evidence="2">CSON015065 protein</fullName>
    </submittedName>
</protein>
<dbReference type="EMBL" id="UFQS01000920">
    <property type="protein sequence ID" value="SSX07686.1"/>
    <property type="molecule type" value="Genomic_DNA"/>
</dbReference>
<dbReference type="VEuPathDB" id="VectorBase:CSON015065"/>
<name>A0A336KU47_CULSO</name>
<organism evidence="2">
    <name type="scientific">Culicoides sonorensis</name>
    <name type="common">Biting midge</name>
    <dbReference type="NCBI Taxonomy" id="179676"/>
    <lineage>
        <taxon>Eukaryota</taxon>
        <taxon>Metazoa</taxon>
        <taxon>Ecdysozoa</taxon>
        <taxon>Arthropoda</taxon>
        <taxon>Hexapoda</taxon>
        <taxon>Insecta</taxon>
        <taxon>Pterygota</taxon>
        <taxon>Neoptera</taxon>
        <taxon>Endopterygota</taxon>
        <taxon>Diptera</taxon>
        <taxon>Nematocera</taxon>
        <taxon>Chironomoidea</taxon>
        <taxon>Ceratopogonidae</taxon>
        <taxon>Ceratopogoninae</taxon>
        <taxon>Culicoides</taxon>
        <taxon>Monoculicoides</taxon>
    </lineage>
</organism>
<reference evidence="2" key="1">
    <citation type="submission" date="2018-04" db="EMBL/GenBank/DDBJ databases">
        <authorList>
            <person name="Go L.Y."/>
            <person name="Mitchell J.A."/>
        </authorList>
    </citation>
    <scope>NUCLEOTIDE SEQUENCE</scope>
    <source>
        <tissue evidence="2">Whole organism</tissue>
    </source>
</reference>
<sequence>MFTMPLHHPKFLVTSYSDASTLETRKNHFCIQRLVLEGVLLLLCQLNAFFWLMHLWFSLFEQAPLVSL</sequence>
<evidence type="ECO:0000313" key="3">
    <source>
        <dbReference type="EMBL" id="SSX28016.1"/>
    </source>
</evidence>
<dbReference type="AlphaFoldDB" id="A0A336KU47"/>
<keyword evidence="1" id="KW-0472">Membrane</keyword>